<dbReference type="InterPro" id="IPR055187">
    <property type="entry name" value="C2CH-3rd_BIRD-IDD"/>
</dbReference>
<evidence type="ECO:0000256" key="2">
    <source>
        <dbReference type="ARBA" id="ARBA00022737"/>
    </source>
</evidence>
<dbReference type="Gene3D" id="3.30.160.60">
    <property type="entry name" value="Classic Zinc Finger"/>
    <property type="match status" value="2"/>
</dbReference>
<dbReference type="PROSITE" id="PS50157">
    <property type="entry name" value="ZINC_FINGER_C2H2_2"/>
    <property type="match status" value="3"/>
</dbReference>
<gene>
    <name evidence="10" type="primary">LOC104607878</name>
</gene>
<dbReference type="GO" id="GO:0005634">
    <property type="term" value="C:nucleus"/>
    <property type="evidence" value="ECO:0000318"/>
    <property type="project" value="GO_Central"/>
</dbReference>
<evidence type="ECO:0000256" key="5">
    <source>
        <dbReference type="ARBA" id="ARBA00023015"/>
    </source>
</evidence>
<proteinExistence type="inferred from homology"/>
<dbReference type="FunFam" id="3.30.160.60:FF:000072">
    <property type="entry name" value="zinc finger protein 143 isoform X1"/>
    <property type="match status" value="1"/>
</dbReference>
<evidence type="ECO:0000256" key="7">
    <source>
        <dbReference type="ARBA" id="ARBA00023452"/>
    </source>
</evidence>
<evidence type="ECO:0000256" key="4">
    <source>
        <dbReference type="ARBA" id="ARBA00022833"/>
    </source>
</evidence>
<evidence type="ECO:0000313" key="9">
    <source>
        <dbReference type="Proteomes" id="UP000189703"/>
    </source>
</evidence>
<dbReference type="GO" id="GO:0008270">
    <property type="term" value="F:zinc ion binding"/>
    <property type="evidence" value="ECO:0007669"/>
    <property type="project" value="UniProtKB-KW"/>
</dbReference>
<feature type="compositionally biased region" description="Low complexity" evidence="8">
    <location>
        <begin position="266"/>
        <end position="283"/>
    </location>
</feature>
<dbReference type="RefSeq" id="XP_010271936.1">
    <property type="nucleotide sequence ID" value="XM_010273634.1"/>
</dbReference>
<evidence type="ECO:0000313" key="10">
    <source>
        <dbReference type="RefSeq" id="XP_010271936.1"/>
    </source>
</evidence>
<dbReference type="PANTHER" id="PTHR45878">
    <property type="entry name" value="ZINC FINGER PROTEIN WIP2"/>
    <property type="match status" value="1"/>
</dbReference>
<dbReference type="AlphaFoldDB" id="A0A1U8B6S1"/>
<organism evidence="9 10">
    <name type="scientific">Nelumbo nucifera</name>
    <name type="common">Sacred lotus</name>
    <dbReference type="NCBI Taxonomy" id="4432"/>
    <lineage>
        <taxon>Eukaryota</taxon>
        <taxon>Viridiplantae</taxon>
        <taxon>Streptophyta</taxon>
        <taxon>Embryophyta</taxon>
        <taxon>Tracheophyta</taxon>
        <taxon>Spermatophyta</taxon>
        <taxon>Magnoliopsida</taxon>
        <taxon>Proteales</taxon>
        <taxon>Nelumbonaceae</taxon>
        <taxon>Nelumbo</taxon>
    </lineage>
</organism>
<sequence>MDSTDFTALPLPEELKFFLYDSCNSELPFTSNPQVSLNLDSSPINSAVFSLDPMVSFEDLDFLETQLDFRSNADSTQDLIFPENENVGFNGFSEFNLIPQNPIQQPHIEDQPTKAGKNKDEIPTVPVELIQNKRPFKCSQLGCDKTFKNPQTLKIHQRTHCTDEPTIVSRQLKAGQNKKVPCRCPLCGRSFVGLYELRRHFGRKHSEGEKLYNCRKCGKKFYVEVDLRDHEKLCGERVGCKCGLKFAFKCNLSAHKRTHPECVEAPAKGLGSSSSPKGSSSNGLIGGKLEKILGLGSRGARRSFATHDTVNK</sequence>
<dbReference type="InterPro" id="IPR013087">
    <property type="entry name" value="Znf_C2H2_type"/>
</dbReference>
<keyword evidence="6" id="KW-0804">Transcription</keyword>
<keyword evidence="3" id="KW-0863">Zinc-finger</keyword>
<feature type="region of interest" description="Disordered" evidence="8">
    <location>
        <begin position="266"/>
        <end position="285"/>
    </location>
</feature>
<dbReference type="OrthoDB" id="9406869at2759"/>
<evidence type="ECO:0000256" key="1">
    <source>
        <dbReference type="ARBA" id="ARBA00022723"/>
    </source>
</evidence>
<reference evidence="10" key="1">
    <citation type="submission" date="2025-08" db="UniProtKB">
        <authorList>
            <consortium name="RefSeq"/>
        </authorList>
    </citation>
    <scope>IDENTIFICATION</scope>
</reference>
<dbReference type="Pfam" id="PF13894">
    <property type="entry name" value="zf-C2H2_4"/>
    <property type="match status" value="1"/>
</dbReference>
<dbReference type="SMART" id="SM00355">
    <property type="entry name" value="ZnF_C2H2"/>
    <property type="match status" value="3"/>
</dbReference>
<dbReference type="Pfam" id="PF22995">
    <property type="entry name" value="C2CH-3rd_BIRD-IDD"/>
    <property type="match status" value="1"/>
</dbReference>
<keyword evidence="9" id="KW-1185">Reference proteome</keyword>
<dbReference type="PANTHER" id="PTHR45878:SF44">
    <property type="entry name" value="C2H2-TYPE DOMAIN-CONTAINING PROTEIN"/>
    <property type="match status" value="1"/>
</dbReference>
<keyword evidence="2" id="KW-0677">Repeat</keyword>
<dbReference type="GO" id="GO:0003700">
    <property type="term" value="F:DNA-binding transcription factor activity"/>
    <property type="evidence" value="ECO:0000318"/>
    <property type="project" value="GO_Central"/>
</dbReference>
<accession>A0A1U8B6S1</accession>
<dbReference type="STRING" id="4432.A0A1U8B6S1"/>
<keyword evidence="5" id="KW-0805">Transcription regulation</keyword>
<dbReference type="Proteomes" id="UP000189703">
    <property type="component" value="Unplaced"/>
</dbReference>
<protein>
    <submittedName>
        <fullName evidence="10">Zinc finger protein 567-like</fullName>
    </submittedName>
</protein>
<dbReference type="GeneID" id="104607878"/>
<dbReference type="KEGG" id="nnu:104607878"/>
<evidence type="ECO:0000256" key="8">
    <source>
        <dbReference type="SAM" id="MobiDB-lite"/>
    </source>
</evidence>
<evidence type="ECO:0000256" key="6">
    <source>
        <dbReference type="ARBA" id="ARBA00023163"/>
    </source>
</evidence>
<dbReference type="InterPro" id="IPR043584">
    <property type="entry name" value="WIP1/2/3/4/5/6"/>
</dbReference>
<dbReference type="OMA" id="KRTHPEC"/>
<comment type="similarity">
    <text evidence="7">Belongs to the WIP C2H2-type zinc-finger protein family.</text>
</comment>
<dbReference type="eggNOG" id="KOG1721">
    <property type="taxonomic scope" value="Eukaryota"/>
</dbReference>
<evidence type="ECO:0000256" key="3">
    <source>
        <dbReference type="ARBA" id="ARBA00022771"/>
    </source>
</evidence>
<dbReference type="Pfam" id="PF00096">
    <property type="entry name" value="zf-C2H2"/>
    <property type="match status" value="1"/>
</dbReference>
<name>A0A1U8B6S1_NELNU</name>
<dbReference type="PROSITE" id="PS00028">
    <property type="entry name" value="ZINC_FINGER_C2H2_1"/>
    <property type="match status" value="1"/>
</dbReference>
<dbReference type="SUPFAM" id="SSF57667">
    <property type="entry name" value="beta-beta-alpha zinc fingers"/>
    <property type="match status" value="2"/>
</dbReference>
<keyword evidence="1" id="KW-0479">Metal-binding</keyword>
<keyword evidence="4" id="KW-0862">Zinc</keyword>
<dbReference type="InterPro" id="IPR036236">
    <property type="entry name" value="Znf_C2H2_sf"/>
</dbReference>